<dbReference type="GO" id="GO:0003723">
    <property type="term" value="F:RNA binding"/>
    <property type="evidence" value="ECO:0007669"/>
    <property type="project" value="TreeGrafter"/>
</dbReference>
<comment type="caution">
    <text evidence="1">The sequence shown here is derived from an EMBL/GenBank/DDBJ whole genome shotgun (WGS) entry which is preliminary data.</text>
</comment>
<dbReference type="PANTHER" id="PTHR11203">
    <property type="entry name" value="CLEAVAGE AND POLYADENYLATION SPECIFICITY FACTOR FAMILY MEMBER"/>
    <property type="match status" value="1"/>
</dbReference>
<evidence type="ECO:0000313" key="3">
    <source>
        <dbReference type="Proteomes" id="UP000282087"/>
    </source>
</evidence>
<dbReference type="GO" id="GO:0006398">
    <property type="term" value="P:mRNA 3'-end processing by stem-loop binding and cleavage"/>
    <property type="evidence" value="ECO:0007669"/>
    <property type="project" value="TreeGrafter"/>
</dbReference>
<dbReference type="GO" id="GO:0005847">
    <property type="term" value="C:mRNA cleavage and polyadenylation specificity factor complex"/>
    <property type="evidence" value="ECO:0007669"/>
    <property type="project" value="TreeGrafter"/>
</dbReference>
<evidence type="ECO:0000313" key="2">
    <source>
        <dbReference type="EMBL" id="RQM09109.1"/>
    </source>
</evidence>
<dbReference type="OrthoDB" id="10249535at2759"/>
<reference evidence="3 4" key="1">
    <citation type="submission" date="2018-06" db="EMBL/GenBank/DDBJ databases">
        <title>Comparative genomics of downy mildews reveals potential adaptations to biotrophy.</title>
        <authorList>
            <person name="Fletcher K."/>
            <person name="Klosterman S.J."/>
            <person name="Derevnina L."/>
            <person name="Martin F."/>
            <person name="Koike S."/>
            <person name="Reyes Chin-Wo S."/>
            <person name="Mou B."/>
            <person name="Michelmore R."/>
        </authorList>
    </citation>
    <scope>NUCLEOTIDE SEQUENCE [LARGE SCALE GENOMIC DNA]</scope>
    <source>
        <strain evidence="2 4">R13</strain>
        <strain evidence="1 3">R14</strain>
    </source>
</reference>
<evidence type="ECO:0000313" key="4">
    <source>
        <dbReference type="Proteomes" id="UP000286097"/>
    </source>
</evidence>
<organism evidence="1 3">
    <name type="scientific">Peronospora effusa</name>
    <dbReference type="NCBI Taxonomy" id="542832"/>
    <lineage>
        <taxon>Eukaryota</taxon>
        <taxon>Sar</taxon>
        <taxon>Stramenopiles</taxon>
        <taxon>Oomycota</taxon>
        <taxon>Peronosporomycetes</taxon>
        <taxon>Peronosporales</taxon>
        <taxon>Peronosporaceae</taxon>
        <taxon>Peronospora</taxon>
    </lineage>
</organism>
<keyword evidence="3" id="KW-1185">Reference proteome</keyword>
<dbReference type="InterPro" id="IPR036866">
    <property type="entry name" value="RibonucZ/Hydroxyglut_hydro"/>
</dbReference>
<name>A0A3M6VFS9_9STRA</name>
<dbReference type="VEuPathDB" id="FungiDB:DD237_006743"/>
<dbReference type="EMBL" id="QLLG01000438">
    <property type="protein sequence ID" value="RMX63190.1"/>
    <property type="molecule type" value="Genomic_DNA"/>
</dbReference>
<dbReference type="PANTHER" id="PTHR11203:SF11">
    <property type="entry name" value="CLEAVAGE AND POLYADENYLATION SPECIFICITY FACTOR SUBUNIT 3"/>
    <property type="match status" value="1"/>
</dbReference>
<dbReference type="InterPro" id="IPR050698">
    <property type="entry name" value="MBL"/>
</dbReference>
<dbReference type="Proteomes" id="UP000282087">
    <property type="component" value="Unassembled WGS sequence"/>
</dbReference>
<dbReference type="GO" id="GO:0004521">
    <property type="term" value="F:RNA endonuclease activity"/>
    <property type="evidence" value="ECO:0007669"/>
    <property type="project" value="TreeGrafter"/>
</dbReference>
<proteinExistence type="predicted"/>
<accession>A0A3M6VFS9</accession>
<dbReference type="Gene3D" id="3.40.50.10890">
    <property type="match status" value="1"/>
</dbReference>
<gene>
    <name evidence="2" type="ORF">DD237_006743</name>
    <name evidence="1" type="ORF">DD238_008080</name>
</gene>
<sequence length="79" mass="9489">MVQRERRFAARFEADMRRGERCLIPVFALGRTQKLLLFLDEHFLRSHPDLQDIPSPQSLLRRCVLYQTYVNVMNDYHLP</sequence>
<dbReference type="Proteomes" id="UP000286097">
    <property type="component" value="Unassembled WGS sequence"/>
</dbReference>
<dbReference type="GO" id="GO:0004534">
    <property type="term" value="F:5'-3' RNA exonuclease activity"/>
    <property type="evidence" value="ECO:0007669"/>
    <property type="project" value="TreeGrafter"/>
</dbReference>
<protein>
    <submittedName>
        <fullName evidence="1">Uncharacterized protein</fullName>
    </submittedName>
</protein>
<dbReference type="SUPFAM" id="SSF56281">
    <property type="entry name" value="Metallo-hydrolase/oxidoreductase"/>
    <property type="match status" value="1"/>
</dbReference>
<dbReference type="STRING" id="542832.A0A3M6VFS9"/>
<dbReference type="EMBL" id="QKXF01000767">
    <property type="protein sequence ID" value="RQM09109.1"/>
    <property type="molecule type" value="Genomic_DNA"/>
</dbReference>
<dbReference type="AlphaFoldDB" id="A0A3M6VFS9"/>
<evidence type="ECO:0000313" key="1">
    <source>
        <dbReference type="EMBL" id="RMX63190.1"/>
    </source>
</evidence>